<proteinExistence type="inferred from homology"/>
<evidence type="ECO:0000313" key="7">
    <source>
        <dbReference type="Proteomes" id="UP000663829"/>
    </source>
</evidence>
<keyword evidence="3" id="KW-0732">Signal</keyword>
<dbReference type="CDD" id="cd00190">
    <property type="entry name" value="Tryp_SPc"/>
    <property type="match status" value="1"/>
</dbReference>
<evidence type="ECO:0000259" key="4">
    <source>
        <dbReference type="PROSITE" id="PS50240"/>
    </source>
</evidence>
<dbReference type="FunFam" id="2.40.10.10:FF:000002">
    <property type="entry name" value="Transmembrane protease serine"/>
    <property type="match status" value="1"/>
</dbReference>
<dbReference type="Gene3D" id="2.40.10.10">
    <property type="entry name" value="Trypsin-like serine proteases"/>
    <property type="match status" value="1"/>
</dbReference>
<dbReference type="PANTHER" id="PTHR24252:SF7">
    <property type="entry name" value="HYALIN"/>
    <property type="match status" value="1"/>
</dbReference>
<gene>
    <name evidence="5" type="ORF">GPM918_LOCUS26610</name>
    <name evidence="6" type="ORF">SRO942_LOCUS26800</name>
</gene>
<dbReference type="EMBL" id="CAJNOQ010010793">
    <property type="protein sequence ID" value="CAF1261142.1"/>
    <property type="molecule type" value="Genomic_DNA"/>
</dbReference>
<reference evidence="5" key="1">
    <citation type="submission" date="2021-02" db="EMBL/GenBank/DDBJ databases">
        <authorList>
            <person name="Nowell W R."/>
        </authorList>
    </citation>
    <scope>NUCLEOTIDE SEQUENCE</scope>
</reference>
<dbReference type="Proteomes" id="UP000681722">
    <property type="component" value="Unassembled WGS sequence"/>
</dbReference>
<dbReference type="PRINTS" id="PR00722">
    <property type="entry name" value="CHYMOTRYPSIN"/>
</dbReference>
<comment type="similarity">
    <text evidence="2">Belongs to the peptidase S1 family. CLIP subfamily.</text>
</comment>
<keyword evidence="7" id="KW-1185">Reference proteome</keyword>
<dbReference type="InterPro" id="IPR001314">
    <property type="entry name" value="Peptidase_S1A"/>
</dbReference>
<evidence type="ECO:0000313" key="6">
    <source>
        <dbReference type="EMBL" id="CAF4039068.1"/>
    </source>
</evidence>
<dbReference type="GO" id="GO:0006508">
    <property type="term" value="P:proteolysis"/>
    <property type="evidence" value="ECO:0007669"/>
    <property type="project" value="InterPro"/>
</dbReference>
<dbReference type="InterPro" id="IPR009003">
    <property type="entry name" value="Peptidase_S1_PA"/>
</dbReference>
<dbReference type="SMART" id="SM00020">
    <property type="entry name" value="Tryp_SPc"/>
    <property type="match status" value="1"/>
</dbReference>
<name>A0A815ATS3_9BILA</name>
<dbReference type="SUPFAM" id="SSF50494">
    <property type="entry name" value="Trypsin-like serine proteases"/>
    <property type="match status" value="1"/>
</dbReference>
<evidence type="ECO:0000256" key="1">
    <source>
        <dbReference type="ARBA" id="ARBA00023157"/>
    </source>
</evidence>
<dbReference type="InterPro" id="IPR043504">
    <property type="entry name" value="Peptidase_S1_PA_chymotrypsin"/>
</dbReference>
<dbReference type="InterPro" id="IPR033116">
    <property type="entry name" value="TRYPSIN_SER"/>
</dbReference>
<dbReference type="OrthoDB" id="10051896at2759"/>
<dbReference type="AlphaFoldDB" id="A0A815ATS3"/>
<dbReference type="PANTHER" id="PTHR24252">
    <property type="entry name" value="ACROSIN-RELATED"/>
    <property type="match status" value="1"/>
</dbReference>
<feature type="signal peptide" evidence="3">
    <location>
        <begin position="1"/>
        <end position="16"/>
    </location>
</feature>
<sequence>MIAIIFCLMLAAYTNAQLQTFSSTTCGLRPLVLGRIVGGVLSRAGDCLAPSQYRVQLGVHDRIVPEFWAKTFSVRRIISHPSYNSYLEQNDIALVELTTSAEPYNQYIMPVCFPSINQDFQQKTSTASGWGDQFSGGSHTRYQYEVEMPVLTNTACKSKYAFSGLNPATQICAGHIGEGKDTCQGDSGGPLVVKENDKWFLAGITSFGYGCDDGGVYTKSSAFRTWVTAYTGALPGTAN</sequence>
<dbReference type="Pfam" id="PF00089">
    <property type="entry name" value="Trypsin"/>
    <property type="match status" value="1"/>
</dbReference>
<organism evidence="5 7">
    <name type="scientific">Didymodactylos carnosus</name>
    <dbReference type="NCBI Taxonomy" id="1234261"/>
    <lineage>
        <taxon>Eukaryota</taxon>
        <taxon>Metazoa</taxon>
        <taxon>Spiralia</taxon>
        <taxon>Gnathifera</taxon>
        <taxon>Rotifera</taxon>
        <taxon>Eurotatoria</taxon>
        <taxon>Bdelloidea</taxon>
        <taxon>Philodinida</taxon>
        <taxon>Philodinidae</taxon>
        <taxon>Didymodactylos</taxon>
    </lineage>
</organism>
<dbReference type="Proteomes" id="UP000663829">
    <property type="component" value="Unassembled WGS sequence"/>
</dbReference>
<evidence type="ECO:0000313" key="5">
    <source>
        <dbReference type="EMBL" id="CAF1261142.1"/>
    </source>
</evidence>
<evidence type="ECO:0000256" key="2">
    <source>
        <dbReference type="ARBA" id="ARBA00024195"/>
    </source>
</evidence>
<protein>
    <recommendedName>
        <fullName evidence="4">Peptidase S1 domain-containing protein</fullName>
    </recommendedName>
</protein>
<dbReference type="PROSITE" id="PS50240">
    <property type="entry name" value="TRYPSIN_DOM"/>
    <property type="match status" value="1"/>
</dbReference>
<dbReference type="PROSITE" id="PS00135">
    <property type="entry name" value="TRYPSIN_SER"/>
    <property type="match status" value="1"/>
</dbReference>
<dbReference type="InterPro" id="IPR001254">
    <property type="entry name" value="Trypsin_dom"/>
</dbReference>
<accession>A0A815ATS3</accession>
<feature type="chain" id="PRO_5035603516" description="Peptidase S1 domain-containing protein" evidence="3">
    <location>
        <begin position="17"/>
        <end position="239"/>
    </location>
</feature>
<evidence type="ECO:0000256" key="3">
    <source>
        <dbReference type="SAM" id="SignalP"/>
    </source>
</evidence>
<dbReference type="EMBL" id="CAJOBC010018822">
    <property type="protein sequence ID" value="CAF4039068.1"/>
    <property type="molecule type" value="Genomic_DNA"/>
</dbReference>
<keyword evidence="1" id="KW-1015">Disulfide bond</keyword>
<dbReference type="GO" id="GO:0004252">
    <property type="term" value="F:serine-type endopeptidase activity"/>
    <property type="evidence" value="ECO:0007669"/>
    <property type="project" value="InterPro"/>
</dbReference>
<feature type="domain" description="Peptidase S1" evidence="4">
    <location>
        <begin position="1"/>
        <end position="232"/>
    </location>
</feature>
<comment type="caution">
    <text evidence="5">The sequence shown here is derived from an EMBL/GenBank/DDBJ whole genome shotgun (WGS) entry which is preliminary data.</text>
</comment>